<sequence>MNILPKKRWHVRTRENIARVRRDEAKAAEEEQSRQERIKLAEREARRAFLLNKNKDSSHKNPPDEDKNTLQAQAGHINFFQELEQGIADSKKRNHEHDKEQKEEREKYEKQIGYLTYLGQDTNEALGKKSWYDIAPNRNEIKGETDLKCKLREDPLQTIKKHTGYKKKQVEPKFVDRTSTKPTFNQSLINKSEYRENSSCKMPEKSVLNKHKHKTSCSSDNSEGGSPKKQKTDTIHQNLQILRMKRLEREKEERKKANLLLSKLKKTQSVEEESPKPETFQAKYNSQFNPHIARQNYSS</sequence>
<feature type="compositionally biased region" description="Basic and acidic residues" evidence="1">
    <location>
        <begin position="192"/>
        <end position="204"/>
    </location>
</feature>
<organism evidence="3 4">
    <name type="scientific">Phaedon cochleariae</name>
    <name type="common">Mustard beetle</name>
    <dbReference type="NCBI Taxonomy" id="80249"/>
    <lineage>
        <taxon>Eukaryota</taxon>
        <taxon>Metazoa</taxon>
        <taxon>Ecdysozoa</taxon>
        <taxon>Arthropoda</taxon>
        <taxon>Hexapoda</taxon>
        <taxon>Insecta</taxon>
        <taxon>Pterygota</taxon>
        <taxon>Neoptera</taxon>
        <taxon>Endopterygota</taxon>
        <taxon>Coleoptera</taxon>
        <taxon>Polyphaga</taxon>
        <taxon>Cucujiformia</taxon>
        <taxon>Chrysomeloidea</taxon>
        <taxon>Chrysomelidae</taxon>
        <taxon>Chrysomelinae</taxon>
        <taxon>Chrysomelini</taxon>
        <taxon>Phaedon</taxon>
    </lineage>
</organism>
<proteinExistence type="predicted"/>
<feature type="compositionally biased region" description="Basic and acidic residues" evidence="1">
    <location>
        <begin position="49"/>
        <end position="68"/>
    </location>
</feature>
<feature type="region of interest" description="Disordered" evidence="1">
    <location>
        <begin position="186"/>
        <end position="236"/>
    </location>
</feature>
<feature type="region of interest" description="Disordered" evidence="1">
    <location>
        <begin position="259"/>
        <end position="299"/>
    </location>
</feature>
<dbReference type="EMBL" id="OU896723">
    <property type="protein sequence ID" value="CAG9818196.1"/>
    <property type="molecule type" value="Genomic_DNA"/>
</dbReference>
<dbReference type="Proteomes" id="UP001153737">
    <property type="component" value="Chromosome 17"/>
</dbReference>
<dbReference type="Pfam" id="PF10197">
    <property type="entry name" value="Cir_N"/>
    <property type="match status" value="1"/>
</dbReference>
<dbReference type="InterPro" id="IPR019339">
    <property type="entry name" value="CIR_N_dom"/>
</dbReference>
<feature type="compositionally biased region" description="Polar residues" evidence="1">
    <location>
        <begin position="282"/>
        <end position="299"/>
    </location>
</feature>
<reference evidence="3" key="2">
    <citation type="submission" date="2022-10" db="EMBL/GenBank/DDBJ databases">
        <authorList>
            <consortium name="ENA_rothamsted_submissions"/>
            <consortium name="culmorum"/>
            <person name="King R."/>
        </authorList>
    </citation>
    <scope>NUCLEOTIDE SEQUENCE</scope>
</reference>
<dbReference type="AlphaFoldDB" id="A0A9N9SFZ4"/>
<feature type="region of interest" description="Disordered" evidence="1">
    <location>
        <begin position="49"/>
        <end position="69"/>
    </location>
</feature>
<evidence type="ECO:0000313" key="4">
    <source>
        <dbReference type="Proteomes" id="UP001153737"/>
    </source>
</evidence>
<reference evidence="3" key="1">
    <citation type="submission" date="2022-01" db="EMBL/GenBank/DDBJ databases">
        <authorList>
            <person name="King R."/>
        </authorList>
    </citation>
    <scope>NUCLEOTIDE SEQUENCE</scope>
</reference>
<name>A0A9N9SFZ4_PHACE</name>
<keyword evidence="4" id="KW-1185">Reference proteome</keyword>
<dbReference type="SMART" id="SM01083">
    <property type="entry name" value="Cir_N"/>
    <property type="match status" value="1"/>
</dbReference>
<evidence type="ECO:0000256" key="1">
    <source>
        <dbReference type="SAM" id="MobiDB-lite"/>
    </source>
</evidence>
<gene>
    <name evidence="3" type="ORF">PHAECO_LOCUS5859</name>
</gene>
<feature type="domain" description="CBF1-interacting co-repressor CIR N-terminal" evidence="2">
    <location>
        <begin position="8"/>
        <end position="44"/>
    </location>
</feature>
<dbReference type="OrthoDB" id="2159131at2759"/>
<dbReference type="PANTHER" id="PTHR22093:SF0">
    <property type="entry name" value="LEUKOCYTE RECEPTOR CLUSTER MEMBER 1"/>
    <property type="match status" value="1"/>
</dbReference>
<protein>
    <recommendedName>
        <fullName evidence="2">CBF1-interacting co-repressor CIR N-terminal domain-containing protein</fullName>
    </recommendedName>
</protein>
<dbReference type="InterPro" id="IPR039875">
    <property type="entry name" value="LENG1-like"/>
</dbReference>
<evidence type="ECO:0000259" key="2">
    <source>
        <dbReference type="SMART" id="SM01083"/>
    </source>
</evidence>
<evidence type="ECO:0000313" key="3">
    <source>
        <dbReference type="EMBL" id="CAG9818196.1"/>
    </source>
</evidence>
<accession>A0A9N9SFZ4</accession>
<dbReference type="PANTHER" id="PTHR22093">
    <property type="entry name" value="LEUKOCYTE RECEPTOR CLUSTER LRC MEMBER 1"/>
    <property type="match status" value="1"/>
</dbReference>